<protein>
    <recommendedName>
        <fullName evidence="5">SnoaL-like domain-containing protein</fullName>
    </recommendedName>
</protein>
<comment type="caution">
    <text evidence="3">The sequence shown here is derived from an EMBL/GenBank/DDBJ whole genome shotgun (WGS) entry which is preliminary data.</text>
</comment>
<gene>
    <name evidence="3" type="ORF">KSP40_PGU006272</name>
</gene>
<dbReference type="PANTHER" id="PTHR34957:SF1">
    <property type="entry name" value="NUCLEAR TRANSPORT FACTOR 2 (NTF2) FAMILY PROTEIN"/>
    <property type="match status" value="1"/>
</dbReference>
<evidence type="ECO:0000259" key="2">
    <source>
        <dbReference type="Pfam" id="PF13474"/>
    </source>
</evidence>
<dbReference type="EMBL" id="JBBWWR010000011">
    <property type="protein sequence ID" value="KAK8959677.1"/>
    <property type="molecule type" value="Genomic_DNA"/>
</dbReference>
<dbReference type="Pfam" id="PF13474">
    <property type="entry name" value="SnoaL_3"/>
    <property type="match status" value="1"/>
</dbReference>
<dbReference type="InterPro" id="IPR032710">
    <property type="entry name" value="NTF2-like_dom_sf"/>
</dbReference>
<dbReference type="Proteomes" id="UP001412067">
    <property type="component" value="Unassembled WGS sequence"/>
</dbReference>
<accession>A0ABR2M6Y8</accession>
<feature type="domain" description="SnoaL-like" evidence="2">
    <location>
        <begin position="108"/>
        <end position="224"/>
    </location>
</feature>
<dbReference type="PANTHER" id="PTHR34957">
    <property type="entry name" value="NUCLEAR TRANSPORT FACTOR 2 (NTF2) FAMILY PROTEIN"/>
    <property type="match status" value="1"/>
</dbReference>
<evidence type="ECO:0000259" key="1">
    <source>
        <dbReference type="Pfam" id="PF02151"/>
    </source>
</evidence>
<organism evidence="3 4">
    <name type="scientific">Platanthera guangdongensis</name>
    <dbReference type="NCBI Taxonomy" id="2320717"/>
    <lineage>
        <taxon>Eukaryota</taxon>
        <taxon>Viridiplantae</taxon>
        <taxon>Streptophyta</taxon>
        <taxon>Embryophyta</taxon>
        <taxon>Tracheophyta</taxon>
        <taxon>Spermatophyta</taxon>
        <taxon>Magnoliopsida</taxon>
        <taxon>Liliopsida</taxon>
        <taxon>Asparagales</taxon>
        <taxon>Orchidaceae</taxon>
        <taxon>Orchidoideae</taxon>
        <taxon>Orchideae</taxon>
        <taxon>Orchidinae</taxon>
        <taxon>Platanthera</taxon>
    </lineage>
</organism>
<evidence type="ECO:0000313" key="4">
    <source>
        <dbReference type="Proteomes" id="UP001412067"/>
    </source>
</evidence>
<evidence type="ECO:0000313" key="3">
    <source>
        <dbReference type="EMBL" id="KAK8959677.1"/>
    </source>
</evidence>
<dbReference type="InterPro" id="IPR037401">
    <property type="entry name" value="SnoaL-like"/>
</dbReference>
<keyword evidence="4" id="KW-1185">Reference proteome</keyword>
<dbReference type="SUPFAM" id="SSF54427">
    <property type="entry name" value="NTF2-like"/>
    <property type="match status" value="1"/>
</dbReference>
<sequence length="228" mass="25589">MALRLSPLVIQTHRSLFFSRPTGSPTFPVSRQLLPSNNSILRCRNSSWMPPNVKRGEAREKHNTEEPIFDEQILQRELEKAVHNEDYTRAAKLRDDLRVLHEDGVASVLSANARFYDAFRSGDLAAMQSIWSRGDHVYVVHPGAGRISGHELVVDSWEIVCCADREFPITIDLNNVEARVSGGLGYVTCLEVVKAGGGRWGKQVATNVFERVDGRWSMCAHHASHVEE</sequence>
<evidence type="ECO:0008006" key="5">
    <source>
        <dbReference type="Google" id="ProtNLM"/>
    </source>
</evidence>
<dbReference type="Gene3D" id="3.10.450.50">
    <property type="match status" value="1"/>
</dbReference>
<dbReference type="InterPro" id="IPR001943">
    <property type="entry name" value="UVR_dom"/>
</dbReference>
<name>A0ABR2M6Y8_9ASPA</name>
<feature type="domain" description="UVR" evidence="1">
    <location>
        <begin position="74"/>
        <end position="102"/>
    </location>
</feature>
<proteinExistence type="predicted"/>
<reference evidence="3 4" key="1">
    <citation type="journal article" date="2022" name="Nat. Plants">
        <title>Genomes of leafy and leafless Platanthera orchids illuminate the evolution of mycoheterotrophy.</title>
        <authorList>
            <person name="Li M.H."/>
            <person name="Liu K.W."/>
            <person name="Li Z."/>
            <person name="Lu H.C."/>
            <person name="Ye Q.L."/>
            <person name="Zhang D."/>
            <person name="Wang J.Y."/>
            <person name="Li Y.F."/>
            <person name="Zhong Z.M."/>
            <person name="Liu X."/>
            <person name="Yu X."/>
            <person name="Liu D.K."/>
            <person name="Tu X.D."/>
            <person name="Liu B."/>
            <person name="Hao Y."/>
            <person name="Liao X.Y."/>
            <person name="Jiang Y.T."/>
            <person name="Sun W.H."/>
            <person name="Chen J."/>
            <person name="Chen Y.Q."/>
            <person name="Ai Y."/>
            <person name="Zhai J.W."/>
            <person name="Wu S.S."/>
            <person name="Zhou Z."/>
            <person name="Hsiao Y.Y."/>
            <person name="Wu W.L."/>
            <person name="Chen Y.Y."/>
            <person name="Lin Y.F."/>
            <person name="Hsu J.L."/>
            <person name="Li C.Y."/>
            <person name="Wang Z.W."/>
            <person name="Zhao X."/>
            <person name="Zhong W.Y."/>
            <person name="Ma X.K."/>
            <person name="Ma L."/>
            <person name="Huang J."/>
            <person name="Chen G.Z."/>
            <person name="Huang M.Z."/>
            <person name="Huang L."/>
            <person name="Peng D.H."/>
            <person name="Luo Y.B."/>
            <person name="Zou S.Q."/>
            <person name="Chen S.P."/>
            <person name="Lan S."/>
            <person name="Tsai W.C."/>
            <person name="Van de Peer Y."/>
            <person name="Liu Z.J."/>
        </authorList>
    </citation>
    <scope>NUCLEOTIDE SEQUENCE [LARGE SCALE GENOMIC DNA]</scope>
    <source>
        <strain evidence="3">Lor288</strain>
    </source>
</reference>
<dbReference type="Pfam" id="PF02151">
    <property type="entry name" value="UVR"/>
    <property type="match status" value="1"/>
</dbReference>